<feature type="domain" description="HIT" evidence="4">
    <location>
        <begin position="41"/>
        <end position="148"/>
    </location>
</feature>
<reference evidence="5" key="1">
    <citation type="journal article" date="2020" name="Stud. Mycol.">
        <title>101 Dothideomycetes genomes: a test case for predicting lifestyles and emergence of pathogens.</title>
        <authorList>
            <person name="Haridas S."/>
            <person name="Albert R."/>
            <person name="Binder M."/>
            <person name="Bloem J."/>
            <person name="Labutti K."/>
            <person name="Salamov A."/>
            <person name="Andreopoulos B."/>
            <person name="Baker S."/>
            <person name="Barry K."/>
            <person name="Bills G."/>
            <person name="Bluhm B."/>
            <person name="Cannon C."/>
            <person name="Castanera R."/>
            <person name="Culley D."/>
            <person name="Daum C."/>
            <person name="Ezra D."/>
            <person name="Gonzalez J."/>
            <person name="Henrissat B."/>
            <person name="Kuo A."/>
            <person name="Liang C."/>
            <person name="Lipzen A."/>
            <person name="Lutzoni F."/>
            <person name="Magnuson J."/>
            <person name="Mondo S."/>
            <person name="Nolan M."/>
            <person name="Ohm R."/>
            <person name="Pangilinan J."/>
            <person name="Park H.-J."/>
            <person name="Ramirez L."/>
            <person name="Alfaro M."/>
            <person name="Sun H."/>
            <person name="Tritt A."/>
            <person name="Yoshinaga Y."/>
            <person name="Zwiers L.-H."/>
            <person name="Turgeon B."/>
            <person name="Goodwin S."/>
            <person name="Spatafora J."/>
            <person name="Crous P."/>
            <person name="Grigoriev I."/>
        </authorList>
    </citation>
    <scope>NUCLEOTIDE SEQUENCE</scope>
    <source>
        <strain evidence="5">CBS 121739</strain>
    </source>
</reference>
<dbReference type="SUPFAM" id="SSF54197">
    <property type="entry name" value="HIT-like"/>
    <property type="match status" value="1"/>
</dbReference>
<dbReference type="InterPro" id="IPR036265">
    <property type="entry name" value="HIT-like_sf"/>
</dbReference>
<dbReference type="Proteomes" id="UP000799437">
    <property type="component" value="Unassembled WGS sequence"/>
</dbReference>
<dbReference type="PANTHER" id="PTHR46648">
    <property type="entry name" value="HIT FAMILY PROTEIN 1"/>
    <property type="match status" value="1"/>
</dbReference>
<dbReference type="AlphaFoldDB" id="A0A6A6WIK5"/>
<name>A0A6A6WIK5_9PEZI</name>
<proteinExistence type="predicted"/>
<dbReference type="GO" id="GO:0003824">
    <property type="term" value="F:catalytic activity"/>
    <property type="evidence" value="ECO:0007669"/>
    <property type="project" value="InterPro"/>
</dbReference>
<evidence type="ECO:0000259" key="4">
    <source>
        <dbReference type="PROSITE" id="PS51084"/>
    </source>
</evidence>
<dbReference type="Pfam" id="PF01230">
    <property type="entry name" value="HIT"/>
    <property type="match status" value="1"/>
</dbReference>
<evidence type="ECO:0000313" key="5">
    <source>
        <dbReference type="EMBL" id="KAF2761975.1"/>
    </source>
</evidence>
<evidence type="ECO:0000313" key="6">
    <source>
        <dbReference type="Proteomes" id="UP000799437"/>
    </source>
</evidence>
<dbReference type="RefSeq" id="XP_033604426.1">
    <property type="nucleotide sequence ID" value="XM_033739683.1"/>
</dbReference>
<dbReference type="InterPro" id="IPR001310">
    <property type="entry name" value="Histidine_triad_HIT"/>
</dbReference>
<gene>
    <name evidence="5" type="ORF">EJ05DRAFT_191712</name>
</gene>
<feature type="short sequence motif" description="Histidine triad motif" evidence="2 3">
    <location>
        <begin position="133"/>
        <end position="137"/>
    </location>
</feature>
<organism evidence="5 6">
    <name type="scientific">Pseudovirgaria hyperparasitica</name>
    <dbReference type="NCBI Taxonomy" id="470096"/>
    <lineage>
        <taxon>Eukaryota</taxon>
        <taxon>Fungi</taxon>
        <taxon>Dikarya</taxon>
        <taxon>Ascomycota</taxon>
        <taxon>Pezizomycotina</taxon>
        <taxon>Dothideomycetes</taxon>
        <taxon>Dothideomycetes incertae sedis</taxon>
        <taxon>Acrospermales</taxon>
        <taxon>Acrospermaceae</taxon>
        <taxon>Pseudovirgaria</taxon>
    </lineage>
</organism>
<evidence type="ECO:0000256" key="3">
    <source>
        <dbReference type="PROSITE-ProRule" id="PRU00464"/>
    </source>
</evidence>
<dbReference type="PROSITE" id="PS51084">
    <property type="entry name" value="HIT_2"/>
    <property type="match status" value="1"/>
</dbReference>
<evidence type="ECO:0000256" key="2">
    <source>
        <dbReference type="PIRSR" id="PIRSR601310-3"/>
    </source>
</evidence>
<evidence type="ECO:0000256" key="1">
    <source>
        <dbReference type="PIRSR" id="PIRSR601310-1"/>
    </source>
</evidence>
<dbReference type="InterPro" id="IPR011146">
    <property type="entry name" value="HIT-like"/>
</dbReference>
<dbReference type="GeneID" id="54480737"/>
<dbReference type="OrthoDB" id="1915375at2759"/>
<dbReference type="Gene3D" id="3.30.428.10">
    <property type="entry name" value="HIT-like"/>
    <property type="match status" value="1"/>
</dbReference>
<accession>A0A6A6WIK5</accession>
<dbReference type="GO" id="GO:0009117">
    <property type="term" value="P:nucleotide metabolic process"/>
    <property type="evidence" value="ECO:0007669"/>
    <property type="project" value="TreeGrafter"/>
</dbReference>
<dbReference type="InterPro" id="IPR019808">
    <property type="entry name" value="Histidine_triad_CS"/>
</dbReference>
<sequence length="195" mass="21175">MSLDDHYPTSCPFCGIASAYPAPPSSASTSTSLAQCIPTEEASSPDELTPAAFVVFSAPEVIAFLDIMPMARGHLLVATRRHVEKVGQLDAASAGEIGRILPLLSTSLIATVSCTDYNIVQNNGAAAAQIVPHIHFHIIPRNASTHVPEMQARSWTMFGRGQRAELDEEDGTVLARQIRERLREEVRRTEQKGKL</sequence>
<dbReference type="PRINTS" id="PR00332">
    <property type="entry name" value="HISTRIAD"/>
</dbReference>
<protein>
    <submittedName>
        <fullName evidence="5">HIT-like protein</fullName>
    </submittedName>
</protein>
<dbReference type="PROSITE" id="PS00892">
    <property type="entry name" value="HIT_1"/>
    <property type="match status" value="1"/>
</dbReference>
<feature type="active site" description="Tele-AMP-histidine intermediate" evidence="1">
    <location>
        <position position="135"/>
    </location>
</feature>
<dbReference type="PANTHER" id="PTHR46648:SF2">
    <property type="entry name" value="HIT DOMAIN-CONTAINING PROTEIN"/>
    <property type="match status" value="1"/>
</dbReference>
<dbReference type="EMBL" id="ML996566">
    <property type="protein sequence ID" value="KAF2761975.1"/>
    <property type="molecule type" value="Genomic_DNA"/>
</dbReference>
<keyword evidence="6" id="KW-1185">Reference proteome</keyword>